<evidence type="ECO:0000256" key="1">
    <source>
        <dbReference type="ARBA" id="ARBA00023002"/>
    </source>
</evidence>
<dbReference type="EMBL" id="JAPKNK010000001">
    <property type="protein sequence ID" value="MCX5568118.1"/>
    <property type="molecule type" value="Genomic_DNA"/>
</dbReference>
<dbReference type="InterPro" id="IPR050463">
    <property type="entry name" value="Gfo/Idh/MocA_oxidrdct_glycsds"/>
</dbReference>
<dbReference type="PANTHER" id="PTHR43818">
    <property type="entry name" value="BCDNA.GH03377"/>
    <property type="match status" value="1"/>
</dbReference>
<dbReference type="SUPFAM" id="SSF55347">
    <property type="entry name" value="Glyceraldehyde-3-phosphate dehydrogenase-like, C-terminal domain"/>
    <property type="match status" value="1"/>
</dbReference>
<dbReference type="Pfam" id="PF22725">
    <property type="entry name" value="GFO_IDH_MocA_C3"/>
    <property type="match status" value="1"/>
</dbReference>
<protein>
    <submittedName>
        <fullName evidence="4">Gfo/Idh/MocA family oxidoreductase</fullName>
    </submittedName>
</protein>
<evidence type="ECO:0000313" key="4">
    <source>
        <dbReference type="EMBL" id="MCX5568118.1"/>
    </source>
</evidence>
<dbReference type="InterPro" id="IPR055170">
    <property type="entry name" value="GFO_IDH_MocA-like_dom"/>
</dbReference>
<organism evidence="4 5">
    <name type="scientific">Kaistia nematophila</name>
    <dbReference type="NCBI Taxonomy" id="2994654"/>
    <lineage>
        <taxon>Bacteria</taxon>
        <taxon>Pseudomonadati</taxon>
        <taxon>Pseudomonadota</taxon>
        <taxon>Alphaproteobacteria</taxon>
        <taxon>Hyphomicrobiales</taxon>
        <taxon>Kaistiaceae</taxon>
        <taxon>Kaistia</taxon>
    </lineage>
</organism>
<dbReference type="InterPro" id="IPR000683">
    <property type="entry name" value="Gfo/Idh/MocA-like_OxRdtase_N"/>
</dbReference>
<dbReference type="Gene3D" id="3.40.50.720">
    <property type="entry name" value="NAD(P)-binding Rossmann-like Domain"/>
    <property type="match status" value="1"/>
</dbReference>
<reference evidence="4" key="1">
    <citation type="submission" date="2022-11" db="EMBL/GenBank/DDBJ databases">
        <title>Biodiversity and phylogenetic relationships of bacteria.</title>
        <authorList>
            <person name="Machado R.A.R."/>
            <person name="Bhat A."/>
            <person name="Loulou A."/>
            <person name="Kallel S."/>
        </authorList>
    </citation>
    <scope>NUCLEOTIDE SEQUENCE</scope>
    <source>
        <strain evidence="4">K-TC2</strain>
    </source>
</reference>
<keyword evidence="1" id="KW-0560">Oxidoreductase</keyword>
<feature type="domain" description="Gfo/Idh/MocA-like oxidoreductase N-terminal" evidence="2">
    <location>
        <begin position="9"/>
        <end position="123"/>
    </location>
</feature>
<evidence type="ECO:0000259" key="3">
    <source>
        <dbReference type="Pfam" id="PF22725"/>
    </source>
</evidence>
<accession>A0A9X3DZC0</accession>
<feature type="domain" description="GFO/IDH/MocA-like oxidoreductase" evidence="3">
    <location>
        <begin position="135"/>
        <end position="270"/>
    </location>
</feature>
<dbReference type="InterPro" id="IPR036291">
    <property type="entry name" value="NAD(P)-bd_dom_sf"/>
</dbReference>
<dbReference type="GO" id="GO:0016491">
    <property type="term" value="F:oxidoreductase activity"/>
    <property type="evidence" value="ECO:0007669"/>
    <property type="project" value="UniProtKB-KW"/>
</dbReference>
<dbReference type="Gene3D" id="3.30.360.10">
    <property type="entry name" value="Dihydrodipicolinate Reductase, domain 2"/>
    <property type="match status" value="1"/>
</dbReference>
<proteinExistence type="predicted"/>
<dbReference type="SUPFAM" id="SSF51735">
    <property type="entry name" value="NAD(P)-binding Rossmann-fold domains"/>
    <property type="match status" value="1"/>
</dbReference>
<gene>
    <name evidence="4" type="ORF">OSH07_02810</name>
</gene>
<dbReference type="Proteomes" id="UP001144805">
    <property type="component" value="Unassembled WGS sequence"/>
</dbReference>
<name>A0A9X3DZC0_9HYPH</name>
<dbReference type="AlphaFoldDB" id="A0A9X3DZC0"/>
<keyword evidence="5" id="KW-1185">Reference proteome</keyword>
<comment type="caution">
    <text evidence="4">The sequence shown here is derived from an EMBL/GenBank/DDBJ whole genome shotgun (WGS) entry which is preliminary data.</text>
</comment>
<dbReference type="PANTHER" id="PTHR43818:SF11">
    <property type="entry name" value="BCDNA.GH03377"/>
    <property type="match status" value="1"/>
</dbReference>
<sequence length="386" mass="41965">MTVGQTTGIAIIGCGYVADSYRQCLSLHDRTLRLTGAYDRDAQRLAAYKATWGDHAYASLDAVLADPACSIVLNLTDPESHAAVTEAAIAAGKHVYSEKPLAMTATEASALRDRARAAGVRLASAPCNLLGESLQTAWAAVRAGAIGKALLAYAELDDGMIHRTHYGDWLSRSGKPWPGRGEFETGCTYEHAGYALTIFGAMFGAATRVTSFAALLVPDKQTTPPLAHPAPDFSVGCIEYENGVVARLTNSIVAPYDHRMRIIGETGTLEIREPWDYASPVILRRPGEGRIARLIERRLGGGLGKRLPMARKVPFKGGRGKPTMDFLRGPAELAAAIRDGRPSRLDEDFAVHITEVTEMLQYPERFDRPARVQSRFASIEPMEWAR</sequence>
<dbReference type="Pfam" id="PF01408">
    <property type="entry name" value="GFO_IDH_MocA"/>
    <property type="match status" value="1"/>
</dbReference>
<evidence type="ECO:0000313" key="5">
    <source>
        <dbReference type="Proteomes" id="UP001144805"/>
    </source>
</evidence>
<dbReference type="GO" id="GO:0000166">
    <property type="term" value="F:nucleotide binding"/>
    <property type="evidence" value="ECO:0007669"/>
    <property type="project" value="InterPro"/>
</dbReference>
<dbReference type="RefSeq" id="WP_266337077.1">
    <property type="nucleotide sequence ID" value="NZ_JAPKNK010000001.1"/>
</dbReference>
<evidence type="ECO:0000259" key="2">
    <source>
        <dbReference type="Pfam" id="PF01408"/>
    </source>
</evidence>